<dbReference type="EMBL" id="VWNA01000001">
    <property type="protein sequence ID" value="MQT12367.1"/>
    <property type="molecule type" value="Genomic_DNA"/>
</dbReference>
<organism evidence="1 2">
    <name type="scientific">Segnochrobactrum spirostomi</name>
    <dbReference type="NCBI Taxonomy" id="2608987"/>
    <lineage>
        <taxon>Bacteria</taxon>
        <taxon>Pseudomonadati</taxon>
        <taxon>Pseudomonadota</taxon>
        <taxon>Alphaproteobacteria</taxon>
        <taxon>Hyphomicrobiales</taxon>
        <taxon>Segnochrobactraceae</taxon>
        <taxon>Segnochrobactrum</taxon>
    </lineage>
</organism>
<dbReference type="AlphaFoldDB" id="A0A6A7Y1W2"/>
<dbReference type="Proteomes" id="UP000332515">
    <property type="component" value="Unassembled WGS sequence"/>
</dbReference>
<sequence>MSDFTSLLPVESAVSSAASTEIQTFSSSAIQQAVSMMAQDAQVFMLGMEQVYVAANGKALAMIAKQDPLEQAAGTALLAQIAVSQTQTITFMTGAATVATAFSKL</sequence>
<comment type="caution">
    <text evidence="1">The sequence shown here is derived from an EMBL/GenBank/DDBJ whole genome shotgun (WGS) entry which is preliminary data.</text>
</comment>
<accession>A0A6A7Y1W2</accession>
<gene>
    <name evidence="1" type="ORF">F0357_06750</name>
</gene>
<proteinExistence type="predicted"/>
<keyword evidence="2" id="KW-1185">Reference proteome</keyword>
<evidence type="ECO:0000313" key="2">
    <source>
        <dbReference type="Proteomes" id="UP000332515"/>
    </source>
</evidence>
<evidence type="ECO:0000313" key="1">
    <source>
        <dbReference type="EMBL" id="MQT12367.1"/>
    </source>
</evidence>
<reference evidence="1 2" key="1">
    <citation type="submission" date="2019-09" db="EMBL/GenBank/DDBJ databases">
        <title>Segnochrobactrum spirostomi gen. nov., sp. nov., isolated from the ciliate Spirostomum cf. yagiui and description of a novel family, Segnochrobactraceae fam. nov. within the order Rhizobiales of the class Alphaproteobacteria.</title>
        <authorList>
            <person name="Akter S."/>
            <person name="Shazib S.U.A."/>
            <person name="Shin M.K."/>
        </authorList>
    </citation>
    <scope>NUCLEOTIDE SEQUENCE [LARGE SCALE GENOMIC DNA]</scope>
    <source>
        <strain evidence="1 2">Sp-1</strain>
    </source>
</reference>
<dbReference type="RefSeq" id="WP_153479642.1">
    <property type="nucleotide sequence ID" value="NZ_VWNA01000001.1"/>
</dbReference>
<protein>
    <submittedName>
        <fullName evidence="1">Uncharacterized protein</fullName>
    </submittedName>
</protein>
<name>A0A6A7Y1W2_9HYPH</name>